<accession>A0A2G3PG09</accession>
<evidence type="ECO:0000313" key="3">
    <source>
        <dbReference type="EMBL" id="PHV64646.1"/>
    </source>
</evidence>
<dbReference type="InterPro" id="IPR011055">
    <property type="entry name" value="Dup_hybrid_motif"/>
</dbReference>
<dbReference type="PANTHER" id="PTHR21666:SF289">
    <property type="entry name" value="L-ALA--D-GLU ENDOPEPTIDASE"/>
    <property type="match status" value="1"/>
</dbReference>
<dbReference type="EMBL" id="PEBD01000012">
    <property type="protein sequence ID" value="PHV64646.1"/>
    <property type="molecule type" value="Genomic_DNA"/>
</dbReference>
<dbReference type="SUPFAM" id="SSF51261">
    <property type="entry name" value="Duplicated hybrid motif"/>
    <property type="match status" value="1"/>
</dbReference>
<dbReference type="PANTHER" id="PTHR21666">
    <property type="entry name" value="PEPTIDASE-RELATED"/>
    <property type="match status" value="1"/>
</dbReference>
<dbReference type="AlphaFoldDB" id="A0A2G3PG09"/>
<evidence type="ECO:0000313" key="4">
    <source>
        <dbReference type="Proteomes" id="UP000225108"/>
    </source>
</evidence>
<dbReference type="Pfam" id="PF01551">
    <property type="entry name" value="Peptidase_M23"/>
    <property type="match status" value="1"/>
</dbReference>
<protein>
    <submittedName>
        <fullName evidence="3">Peptidase</fullName>
    </submittedName>
</protein>
<organism evidence="3 4">
    <name type="scientific">Williamsia marianensis</name>
    <dbReference type="NCBI Taxonomy" id="85044"/>
    <lineage>
        <taxon>Bacteria</taxon>
        <taxon>Bacillati</taxon>
        <taxon>Actinomycetota</taxon>
        <taxon>Actinomycetes</taxon>
        <taxon>Mycobacteriales</taxon>
        <taxon>Nocardiaceae</taxon>
        <taxon>Williamsia</taxon>
    </lineage>
</organism>
<feature type="domain" description="M23ase beta-sheet core" evidence="2">
    <location>
        <begin position="68"/>
        <end position="155"/>
    </location>
</feature>
<dbReference type="GO" id="GO:0004222">
    <property type="term" value="F:metalloendopeptidase activity"/>
    <property type="evidence" value="ECO:0007669"/>
    <property type="project" value="TreeGrafter"/>
</dbReference>
<comment type="caution">
    <text evidence="3">The sequence shown here is derived from an EMBL/GenBank/DDBJ whole genome shotgun (WGS) entry which is preliminary data.</text>
</comment>
<proteinExistence type="predicted"/>
<name>A0A2G3PG09_WILMA</name>
<dbReference type="CDD" id="cd12797">
    <property type="entry name" value="M23_peptidase"/>
    <property type="match status" value="1"/>
</dbReference>
<keyword evidence="1" id="KW-0732">Signal</keyword>
<dbReference type="Proteomes" id="UP000225108">
    <property type="component" value="Unassembled WGS sequence"/>
</dbReference>
<evidence type="ECO:0000259" key="2">
    <source>
        <dbReference type="Pfam" id="PF01551"/>
    </source>
</evidence>
<gene>
    <name evidence="3" type="ORF">CSW57_22895</name>
</gene>
<sequence>MAFWWALCRAAALLGVIVAAVPLLALQSQPTARAAPASAPSRGFTWPLIPTPQVLRTFEPPTQRWLPGHRGVDLAAPSGATVYSAGDGVVHFAGPVAGKSVVSIRHPDGLLTTYEPVKSSVRAGTPVARGSPIGVLEPGHEGCARPCLHWGARRGAGASATYLDPLALLGVVRVRLKPLEPGDA</sequence>
<dbReference type="InterPro" id="IPR016047">
    <property type="entry name" value="M23ase_b-sheet_dom"/>
</dbReference>
<reference evidence="3 4" key="1">
    <citation type="submission" date="2017-10" db="EMBL/GenBank/DDBJ databases">
        <title>The draft genome sequence of Williamsia sp. BULT 1.1 isolated from the semi-arid grassland soils from South Africa.</title>
        <authorList>
            <person name="Kabwe M.H."/>
            <person name="Govender N."/>
            <person name="Mutseka Lunga P."/>
            <person name="Vikram S."/>
            <person name="Makhalanyane T.P."/>
        </authorList>
    </citation>
    <scope>NUCLEOTIDE SEQUENCE [LARGE SCALE GENOMIC DNA]</scope>
    <source>
        <strain evidence="3 4">BULT 1.1</strain>
    </source>
</reference>
<dbReference type="InterPro" id="IPR050570">
    <property type="entry name" value="Cell_wall_metabolism_enzyme"/>
</dbReference>
<dbReference type="RefSeq" id="WP_099384921.1">
    <property type="nucleotide sequence ID" value="NZ_PEBD01000012.1"/>
</dbReference>
<dbReference type="Gene3D" id="2.70.70.10">
    <property type="entry name" value="Glucose Permease (Domain IIA)"/>
    <property type="match status" value="1"/>
</dbReference>
<evidence type="ECO:0000256" key="1">
    <source>
        <dbReference type="ARBA" id="ARBA00022729"/>
    </source>
</evidence>